<name>A0A8E4R8U0_MYCMU</name>
<dbReference type="Proteomes" id="UP000309231">
    <property type="component" value="Chromosome"/>
</dbReference>
<protein>
    <submittedName>
        <fullName evidence="2">Uncharacterized protein</fullName>
    </submittedName>
</protein>
<dbReference type="KEGG" id="mmuc:C1S78_002845"/>
<accession>A0A8E4R8U0</accession>
<evidence type="ECO:0000256" key="1">
    <source>
        <dbReference type="SAM" id="MobiDB-lite"/>
    </source>
</evidence>
<evidence type="ECO:0000313" key="2">
    <source>
        <dbReference type="EMBL" id="QPG69984.1"/>
    </source>
</evidence>
<feature type="region of interest" description="Disordered" evidence="1">
    <location>
        <begin position="1"/>
        <end position="53"/>
    </location>
</feature>
<dbReference type="Pfam" id="PF23781">
    <property type="entry name" value="Phage_TAC_16"/>
    <property type="match status" value="1"/>
</dbReference>
<proteinExistence type="predicted"/>
<gene>
    <name evidence="2" type="ORF">C1S78_002845</name>
</gene>
<dbReference type="AlphaFoldDB" id="A0A8E4R8U0"/>
<organism evidence="2 3">
    <name type="scientific">Mycolicibacterium mucogenicum DSM 44124</name>
    <dbReference type="NCBI Taxonomy" id="1226753"/>
    <lineage>
        <taxon>Bacteria</taxon>
        <taxon>Bacillati</taxon>
        <taxon>Actinomycetota</taxon>
        <taxon>Actinomycetes</taxon>
        <taxon>Mycobacteriales</taxon>
        <taxon>Mycobacteriaceae</taxon>
        <taxon>Mycolicibacterium</taxon>
    </lineage>
</organism>
<reference evidence="2 3" key="1">
    <citation type="journal article" date="2019" name="BMC Evol. Biol.">
        <title>Comparative genomics of Mycobacterium mucogenicum and Mycobacterium neoaurum clade members emphasizing tRNA and non-coding RNA.</title>
        <authorList>
            <person name="Behra P.R.K."/>
            <person name="Pettersson B.M.F."/>
            <person name="Das S."/>
            <person name="Dasgupta S."/>
            <person name="Kirsebom L.A."/>
        </authorList>
    </citation>
    <scope>NUCLEOTIDE SEQUENCE [LARGE SCALE GENOMIC DNA]</scope>
    <source>
        <strain evidence="2 3">DSM 44124</strain>
    </source>
</reference>
<dbReference type="GeneID" id="76723822"/>
<sequence length="174" mass="18451">MTESALETTPAVAPVADVPSDHTGVAINDPSGVSPLPTGAFAPAAEPEEPELTDEQKAQEAWLIAEAEWRVRFDAGWEHERVDFHGDYLAAHTPSAAALTAVSLGTGKYIADQTRSDIVGKFLQLHLAPESYGQFLTRMMDPNEKDYGDNAFGDLVTALSAPAADEIAASADKG</sequence>
<dbReference type="InterPro" id="IPR056927">
    <property type="entry name" value="Phage_TAC"/>
</dbReference>
<dbReference type="RefSeq" id="WP_138158303.1">
    <property type="nucleotide sequence ID" value="NZ_ANBS01000001.1"/>
</dbReference>
<evidence type="ECO:0000313" key="3">
    <source>
        <dbReference type="Proteomes" id="UP000309231"/>
    </source>
</evidence>
<keyword evidence="3" id="KW-1185">Reference proteome</keyword>
<dbReference type="EMBL" id="CP062008">
    <property type="protein sequence ID" value="QPG69984.1"/>
    <property type="molecule type" value="Genomic_DNA"/>
</dbReference>
<reference evidence="2 3" key="2">
    <citation type="journal article" date="2019" name="Sci. Rep.">
        <title>Insight into the biology of Mycobacterium mucogenicum and Mycobacterium neoaurum clade members.</title>
        <authorList>
            <person name="Behra P.R.K."/>
            <person name="Pettersson B.M.F."/>
            <person name="Ramesh M."/>
            <person name="Dasgupta S."/>
            <person name="Kirsebom L.A."/>
        </authorList>
    </citation>
    <scope>NUCLEOTIDE SEQUENCE [LARGE SCALE GENOMIC DNA]</scope>
    <source>
        <strain evidence="2 3">DSM 44124</strain>
    </source>
</reference>